<dbReference type="RefSeq" id="WP_074890387.1">
    <property type="nucleotide sequence ID" value="NZ_FOXO01000025.1"/>
</dbReference>
<organism evidence="2 3">
    <name type="scientific">Butyrivibrio proteoclasticus</name>
    <dbReference type="NCBI Taxonomy" id="43305"/>
    <lineage>
        <taxon>Bacteria</taxon>
        <taxon>Bacillati</taxon>
        <taxon>Bacillota</taxon>
        <taxon>Clostridia</taxon>
        <taxon>Lachnospirales</taxon>
        <taxon>Lachnospiraceae</taxon>
        <taxon>Butyrivibrio</taxon>
    </lineage>
</organism>
<feature type="compositionally biased region" description="Low complexity" evidence="1">
    <location>
        <begin position="59"/>
        <end position="70"/>
    </location>
</feature>
<dbReference type="OrthoDB" id="2052683at2"/>
<dbReference type="Proteomes" id="UP000182624">
    <property type="component" value="Unassembled WGS sequence"/>
</dbReference>
<proteinExistence type="predicted"/>
<gene>
    <name evidence="2" type="ORF">SAMN04487928_12515</name>
</gene>
<feature type="compositionally biased region" description="Basic residues" evidence="1">
    <location>
        <begin position="96"/>
        <end position="105"/>
    </location>
</feature>
<feature type="region of interest" description="Disordered" evidence="1">
    <location>
        <begin position="57"/>
        <end position="112"/>
    </location>
</feature>
<evidence type="ECO:0000313" key="2">
    <source>
        <dbReference type="EMBL" id="SFQ22934.1"/>
    </source>
</evidence>
<reference evidence="3" key="1">
    <citation type="submission" date="2016-10" db="EMBL/GenBank/DDBJ databases">
        <authorList>
            <person name="Varghese N."/>
            <person name="Submissions S."/>
        </authorList>
    </citation>
    <scope>NUCLEOTIDE SEQUENCE [LARGE SCALE GENOMIC DNA]</scope>
    <source>
        <strain evidence="3">P18</strain>
    </source>
</reference>
<name>A0A1I5WT63_9FIRM</name>
<evidence type="ECO:0000256" key="1">
    <source>
        <dbReference type="SAM" id="MobiDB-lite"/>
    </source>
</evidence>
<dbReference type="AlphaFoldDB" id="A0A1I5WT63"/>
<evidence type="ECO:0008006" key="4">
    <source>
        <dbReference type="Google" id="ProtNLM"/>
    </source>
</evidence>
<sequence>MSGLDIANDRLHKEEELTEKEESILEQHSIHSKKNYLKSVEDIVEGNDNNFDGMINAATNDSDGDGNTTTELSSTKAREYEEARDRAIEEENAAKERKHARAHTQSHREIDR</sequence>
<keyword evidence="3" id="KW-1185">Reference proteome</keyword>
<accession>A0A1I5WT63</accession>
<protein>
    <recommendedName>
        <fullName evidence="4">DUF4316 domain-containing protein</fullName>
    </recommendedName>
</protein>
<feature type="compositionally biased region" description="Basic and acidic residues" evidence="1">
    <location>
        <begin position="76"/>
        <end position="95"/>
    </location>
</feature>
<feature type="region of interest" description="Disordered" evidence="1">
    <location>
        <begin position="1"/>
        <end position="30"/>
    </location>
</feature>
<evidence type="ECO:0000313" key="3">
    <source>
        <dbReference type="Proteomes" id="UP000182624"/>
    </source>
</evidence>
<feature type="compositionally biased region" description="Basic and acidic residues" evidence="1">
    <location>
        <begin position="7"/>
        <end position="29"/>
    </location>
</feature>
<dbReference type="EMBL" id="FOXO01000025">
    <property type="protein sequence ID" value="SFQ22934.1"/>
    <property type="molecule type" value="Genomic_DNA"/>
</dbReference>